<evidence type="ECO:0000256" key="1">
    <source>
        <dbReference type="SAM" id="SignalP"/>
    </source>
</evidence>
<keyword evidence="4" id="KW-1185">Reference proteome</keyword>
<reference evidence="4" key="1">
    <citation type="journal article" date="2019" name="Int. J. Syst. Evol. Microbiol.">
        <title>The Global Catalogue of Microorganisms (GCM) 10K type strain sequencing project: providing services to taxonomists for standard genome sequencing and annotation.</title>
        <authorList>
            <consortium name="The Broad Institute Genomics Platform"/>
            <consortium name="The Broad Institute Genome Sequencing Center for Infectious Disease"/>
            <person name="Wu L."/>
            <person name="Ma J."/>
        </authorList>
    </citation>
    <scope>NUCLEOTIDE SEQUENCE [LARGE SCALE GENOMIC DNA]</scope>
    <source>
        <strain evidence="4">CGMCC 1.15772</strain>
    </source>
</reference>
<evidence type="ECO:0000259" key="2">
    <source>
        <dbReference type="Pfam" id="PF04773"/>
    </source>
</evidence>
<dbReference type="Proteomes" id="UP001596297">
    <property type="component" value="Unassembled WGS sequence"/>
</dbReference>
<gene>
    <name evidence="3" type="ORF">ACFP81_01165</name>
</gene>
<organism evidence="3 4">
    <name type="scientific">Deinococcus lacus</name>
    <dbReference type="NCBI Taxonomy" id="392561"/>
    <lineage>
        <taxon>Bacteria</taxon>
        <taxon>Thermotogati</taxon>
        <taxon>Deinococcota</taxon>
        <taxon>Deinococci</taxon>
        <taxon>Deinococcales</taxon>
        <taxon>Deinococcaceae</taxon>
        <taxon>Deinococcus</taxon>
    </lineage>
</organism>
<dbReference type="RefSeq" id="WP_380081794.1">
    <property type="nucleotide sequence ID" value="NZ_JBHSWD010000001.1"/>
</dbReference>
<dbReference type="InterPro" id="IPR006860">
    <property type="entry name" value="FecR"/>
</dbReference>
<feature type="chain" id="PRO_5046400103" evidence="1">
    <location>
        <begin position="29"/>
        <end position="536"/>
    </location>
</feature>
<evidence type="ECO:0000313" key="3">
    <source>
        <dbReference type="EMBL" id="MFC6590781.1"/>
    </source>
</evidence>
<dbReference type="EMBL" id="JBHSWD010000001">
    <property type="protein sequence ID" value="MFC6590781.1"/>
    <property type="molecule type" value="Genomic_DNA"/>
</dbReference>
<name>A0ABW1Y9W3_9DEIO</name>
<comment type="caution">
    <text evidence="3">The sequence shown here is derived from an EMBL/GenBank/DDBJ whole genome shotgun (WGS) entry which is preliminary data.</text>
</comment>
<keyword evidence="1" id="KW-0732">Signal</keyword>
<sequence length="536" mass="57187">MRAPLPSPAALLWGLGLTLSPLSSPAYAQTTLRLEEVIGRAEVLSGEVWRPVSGSAALGSGLRTGAGRAQVRSQVSGSGGSILLGSNSAMRTYNREAQLQQGQFYLEGPLALYVQGYHAVLDSTARVRVDLMTGQVPRIAVLNGGVRVALDEQVRQLRARQQLNIQTHHISAFQETDPWYAARFLSAGEARVEALRGQVQHFSGTWQKAAVGRVLEAGHRLSTAANSWAEVGFTGGGYLRLQENSELTVIGVEQTSRGRSVALQLTRGSAWNVVEKGQGGYRITTPVISTAVRGTTFRVDATGTVKVFDGSVAVPEVPGQVVAGGEQLTPAGVGPVVLDAMDAFNQALDEDRARELTIRAEPLRPMQQLELSVLSLPASRVTATVAGQSWALTEEPLPTGGQGVTEPQWSRYVLRPASGPAQPRLPEGRHTLVLQAERYHQKVTLELPLIIDQTPPTVSGWKVTQQGRVLRVSGAVNDAGPVSLLLSYTGEAGEALNYTYTFWASGPFDLTLPAAQAPDTIAARLIDQAGNQGHAP</sequence>
<feature type="signal peptide" evidence="1">
    <location>
        <begin position="1"/>
        <end position="28"/>
    </location>
</feature>
<dbReference type="Gene3D" id="2.60.120.1440">
    <property type="match status" value="1"/>
</dbReference>
<feature type="domain" description="FecR protein" evidence="2">
    <location>
        <begin position="220"/>
        <end position="312"/>
    </location>
</feature>
<dbReference type="PANTHER" id="PTHR38731">
    <property type="entry name" value="LIPL45-RELATED LIPOPROTEIN-RELATED"/>
    <property type="match status" value="1"/>
</dbReference>
<proteinExistence type="predicted"/>
<dbReference type="PANTHER" id="PTHR38731:SF3">
    <property type="entry name" value="BLL6125 PROTEIN"/>
    <property type="match status" value="1"/>
</dbReference>
<accession>A0ABW1Y9W3</accession>
<evidence type="ECO:0000313" key="4">
    <source>
        <dbReference type="Proteomes" id="UP001596297"/>
    </source>
</evidence>
<protein>
    <submittedName>
        <fullName evidence="3">FecR domain-containing protein</fullName>
    </submittedName>
</protein>
<dbReference type="Pfam" id="PF04773">
    <property type="entry name" value="FecR"/>
    <property type="match status" value="1"/>
</dbReference>